<accession>A0A223NYZ5</accession>
<dbReference type="AlphaFoldDB" id="A0A223NYZ5"/>
<protein>
    <submittedName>
        <fullName evidence="2">Uncharacterized protein</fullName>
    </submittedName>
</protein>
<keyword evidence="3" id="KW-1185">Reference proteome</keyword>
<dbReference type="KEGG" id="muc:MuYL_3039"/>
<feature type="compositionally biased region" description="Polar residues" evidence="1">
    <location>
        <begin position="1"/>
        <end position="11"/>
    </location>
</feature>
<dbReference type="Proteomes" id="UP000215002">
    <property type="component" value="Chromosome"/>
</dbReference>
<evidence type="ECO:0000256" key="1">
    <source>
        <dbReference type="SAM" id="MobiDB-lite"/>
    </source>
</evidence>
<gene>
    <name evidence="2" type="ORF">MuYL_3039</name>
</gene>
<feature type="compositionally biased region" description="Basic and acidic residues" evidence="1">
    <location>
        <begin position="16"/>
        <end position="28"/>
    </location>
</feature>
<dbReference type="EMBL" id="CP022743">
    <property type="protein sequence ID" value="ASU34924.1"/>
    <property type="molecule type" value="Genomic_DNA"/>
</dbReference>
<evidence type="ECO:0000313" key="2">
    <source>
        <dbReference type="EMBL" id="ASU34924.1"/>
    </source>
</evidence>
<evidence type="ECO:0000313" key="3">
    <source>
        <dbReference type="Proteomes" id="UP000215002"/>
    </source>
</evidence>
<proteinExistence type="predicted"/>
<feature type="region of interest" description="Disordered" evidence="1">
    <location>
        <begin position="1"/>
        <end position="28"/>
    </location>
</feature>
<sequence length="47" mass="5113">MGSGREINQTRGMYGLRREGENKKTVETKAAETGAKVALVIGLFKLC</sequence>
<name>A0A223NYZ5_9SPHI</name>
<organism evidence="2 3">
    <name type="scientific">Mucilaginibacter xinganensis</name>
    <dbReference type="NCBI Taxonomy" id="1234841"/>
    <lineage>
        <taxon>Bacteria</taxon>
        <taxon>Pseudomonadati</taxon>
        <taxon>Bacteroidota</taxon>
        <taxon>Sphingobacteriia</taxon>
        <taxon>Sphingobacteriales</taxon>
        <taxon>Sphingobacteriaceae</taxon>
        <taxon>Mucilaginibacter</taxon>
    </lineage>
</organism>
<reference evidence="2 3" key="1">
    <citation type="submission" date="2017-08" db="EMBL/GenBank/DDBJ databases">
        <title>Complete genome sequence of Mucilaginibacter sp. strain BJC16-A31.</title>
        <authorList>
            <consortium name="Henan University of Science and Technology"/>
            <person name="You X."/>
        </authorList>
    </citation>
    <scope>NUCLEOTIDE SEQUENCE [LARGE SCALE GENOMIC DNA]</scope>
    <source>
        <strain evidence="2 3">BJC16-A31</strain>
    </source>
</reference>